<evidence type="ECO:0000313" key="3">
    <source>
        <dbReference type="EMBL" id="NCD68573.1"/>
    </source>
</evidence>
<keyword evidence="1" id="KW-1133">Transmembrane helix</keyword>
<dbReference type="PANTHER" id="PTHR34220:SF7">
    <property type="entry name" value="SENSOR HISTIDINE KINASE YPDA"/>
    <property type="match status" value="1"/>
</dbReference>
<dbReference type="GO" id="GO:0000155">
    <property type="term" value="F:phosphorelay sensor kinase activity"/>
    <property type="evidence" value="ECO:0007669"/>
    <property type="project" value="InterPro"/>
</dbReference>
<comment type="caution">
    <text evidence="3">The sequence shown here is derived from an EMBL/GenBank/DDBJ whole genome shotgun (WGS) entry which is preliminary data.</text>
</comment>
<dbReference type="GO" id="GO:0016020">
    <property type="term" value="C:membrane"/>
    <property type="evidence" value="ECO:0007669"/>
    <property type="project" value="InterPro"/>
</dbReference>
<evidence type="ECO:0000256" key="1">
    <source>
        <dbReference type="SAM" id="Phobius"/>
    </source>
</evidence>
<dbReference type="InterPro" id="IPR036890">
    <property type="entry name" value="HATPase_C_sf"/>
</dbReference>
<dbReference type="InterPro" id="IPR050640">
    <property type="entry name" value="Bact_2-comp_sensor_kinase"/>
</dbReference>
<evidence type="ECO:0000259" key="2">
    <source>
        <dbReference type="Pfam" id="PF06580"/>
    </source>
</evidence>
<name>A0A966DR20_9SPHI</name>
<feature type="transmembrane region" description="Helical" evidence="1">
    <location>
        <begin position="81"/>
        <end position="102"/>
    </location>
</feature>
<feature type="transmembrane region" description="Helical" evidence="1">
    <location>
        <begin position="147"/>
        <end position="167"/>
    </location>
</feature>
<dbReference type="Pfam" id="PF06580">
    <property type="entry name" value="His_kinase"/>
    <property type="match status" value="1"/>
</dbReference>
<evidence type="ECO:0000313" key="4">
    <source>
        <dbReference type="Proteomes" id="UP000638732"/>
    </source>
</evidence>
<accession>A0A966DR20</accession>
<feature type="transmembrane region" description="Helical" evidence="1">
    <location>
        <begin position="52"/>
        <end position="74"/>
    </location>
</feature>
<reference evidence="3" key="2">
    <citation type="submission" date="2020-10" db="EMBL/GenBank/DDBJ databases">
        <title>Mucilaginibacter sp. nov., isolated from soil.</title>
        <authorList>
            <person name="Jeon C.O."/>
        </authorList>
    </citation>
    <scope>NUCLEOTIDE SEQUENCE</scope>
    <source>
        <strain evidence="3">R11</strain>
    </source>
</reference>
<reference evidence="3" key="1">
    <citation type="submission" date="2020-01" db="EMBL/GenBank/DDBJ databases">
        <authorList>
            <person name="Seo Y.L."/>
        </authorList>
    </citation>
    <scope>NUCLEOTIDE SEQUENCE</scope>
    <source>
        <strain evidence="3">R11</strain>
    </source>
</reference>
<dbReference type="AlphaFoldDB" id="A0A966DR20"/>
<keyword evidence="1" id="KW-0472">Membrane</keyword>
<dbReference type="RefSeq" id="WP_166584596.1">
    <property type="nucleotide sequence ID" value="NZ_WWEO01000038.1"/>
</dbReference>
<feature type="transmembrane region" description="Helical" evidence="1">
    <location>
        <begin position="21"/>
        <end position="40"/>
    </location>
</feature>
<protein>
    <recommendedName>
        <fullName evidence="2">Signal transduction histidine kinase internal region domain-containing protein</fullName>
    </recommendedName>
</protein>
<sequence>MTFNTLIGKLHTDPRYRVSGHLLFWTGELLVGWYTTVISFNSYQRFPDQSIWLLTLCNTLSLAIVYYPLVYVLLPMASKKRYMLALAGFVALVIVNALISIYTEQVLILHCDSCMLALKEGNINYYRFLQSNIFNRLFAKLATMGQLIGLVFSLSVPLAIHIALMAFRQQLAALRLAKENIELEFNFLSSQVNPHFLFNSLNNIYGLILNKENAKAADTVARLAGLMRYTLNPPDGDRSTLDKELRLLKDYIDLERIRLNYARVLLHVDIRDPQKALPVLLFMPLVENAFKYSPDIEGSIIRIKITSDDSTLHLIVKNRIDEDRLLQERSGIGLQNLNKRLGLHYPGKHTYSVDRTDENYTANIILQL</sequence>
<keyword evidence="1" id="KW-0812">Transmembrane</keyword>
<dbReference type="Gene3D" id="3.30.565.10">
    <property type="entry name" value="Histidine kinase-like ATPase, C-terminal domain"/>
    <property type="match status" value="1"/>
</dbReference>
<dbReference type="SUPFAM" id="SSF55874">
    <property type="entry name" value="ATPase domain of HSP90 chaperone/DNA topoisomerase II/histidine kinase"/>
    <property type="match status" value="1"/>
</dbReference>
<keyword evidence="4" id="KW-1185">Reference proteome</keyword>
<dbReference type="InterPro" id="IPR010559">
    <property type="entry name" value="Sig_transdc_His_kin_internal"/>
</dbReference>
<gene>
    <name evidence="3" type="ORF">GSY63_04310</name>
</gene>
<organism evidence="3 4">
    <name type="scientific">Mucilaginibacter agri</name>
    <dbReference type="NCBI Taxonomy" id="2695265"/>
    <lineage>
        <taxon>Bacteria</taxon>
        <taxon>Pseudomonadati</taxon>
        <taxon>Bacteroidota</taxon>
        <taxon>Sphingobacteriia</taxon>
        <taxon>Sphingobacteriales</taxon>
        <taxon>Sphingobacteriaceae</taxon>
        <taxon>Mucilaginibacter</taxon>
    </lineage>
</organism>
<dbReference type="Proteomes" id="UP000638732">
    <property type="component" value="Unassembled WGS sequence"/>
</dbReference>
<proteinExistence type="predicted"/>
<feature type="domain" description="Signal transduction histidine kinase internal region" evidence="2">
    <location>
        <begin position="184"/>
        <end position="260"/>
    </location>
</feature>
<dbReference type="PANTHER" id="PTHR34220">
    <property type="entry name" value="SENSOR HISTIDINE KINASE YPDA"/>
    <property type="match status" value="1"/>
</dbReference>
<dbReference type="EMBL" id="WWEO01000038">
    <property type="protein sequence ID" value="NCD68573.1"/>
    <property type="molecule type" value="Genomic_DNA"/>
</dbReference>